<name>A0ABW7J0P3_9VIBR</name>
<keyword evidence="2" id="KW-1185">Reference proteome</keyword>
<dbReference type="RefSeq" id="WP_394608466.1">
    <property type="nucleotide sequence ID" value="NZ_JBIHSJ010000004.1"/>
</dbReference>
<dbReference type="EMBL" id="JBIHSN010000003">
    <property type="protein sequence ID" value="MFH0266850.1"/>
    <property type="molecule type" value="Genomic_DNA"/>
</dbReference>
<gene>
    <name evidence="1" type="ORF">ACGRQ9_15490</name>
</gene>
<dbReference type="Proteomes" id="UP001607151">
    <property type="component" value="Unassembled WGS sequence"/>
</dbReference>
<evidence type="ECO:0000313" key="2">
    <source>
        <dbReference type="Proteomes" id="UP001607151"/>
    </source>
</evidence>
<comment type="caution">
    <text evidence="1">The sequence shown here is derived from an EMBL/GenBank/DDBJ whole genome shotgun (WGS) entry which is preliminary data.</text>
</comment>
<dbReference type="PROSITE" id="PS51257">
    <property type="entry name" value="PROKAR_LIPOPROTEIN"/>
    <property type="match status" value="1"/>
</dbReference>
<protein>
    <recommendedName>
        <fullName evidence="3">DUF4230 domain-containing protein</fullName>
    </recommendedName>
</protein>
<organism evidence="1 2">
    <name type="scientific">Vibrio rumoiensis</name>
    <dbReference type="NCBI Taxonomy" id="76258"/>
    <lineage>
        <taxon>Bacteria</taxon>
        <taxon>Pseudomonadati</taxon>
        <taxon>Pseudomonadota</taxon>
        <taxon>Gammaproteobacteria</taxon>
        <taxon>Vibrionales</taxon>
        <taxon>Vibrionaceae</taxon>
        <taxon>Vibrio</taxon>
    </lineage>
</organism>
<reference evidence="1 2" key="1">
    <citation type="submission" date="2024-10" db="EMBL/GenBank/DDBJ databases">
        <authorList>
            <person name="Yibar A."/>
            <person name="Saticioglu I.B."/>
            <person name="Duman M."/>
            <person name="Ajmi N."/>
            <person name="Gurler F."/>
            <person name="Ay H."/>
            <person name="Onuk E."/>
            <person name="Guler S."/>
            <person name="Romalde J.L."/>
        </authorList>
    </citation>
    <scope>NUCLEOTIDE SEQUENCE [LARGE SCALE GENOMIC DNA]</scope>
    <source>
        <strain evidence="1 2">14-MA-B</strain>
    </source>
</reference>
<sequence length="207" mass="22559">MRNYIVVLMAIALAGCSTNSNQPEVKWISVKNTDEFTDVSSCRVTVGSLYINKNVYTEVGKYYPFIEQVNGQLRVGLQSGGQYKIPVGNAQLRIDSNKTWDISTSETPLDLAPTLANFKPAYLDNLSDDQKAMVAASYELAMEVSAQAMSPFTATTGEKAKKIVKEMLAGKSLKYRTVGLNQAASSTGVYDLDMSLQNALTDCGIEL</sequence>
<proteinExistence type="predicted"/>
<accession>A0ABW7J0P3</accession>
<evidence type="ECO:0000313" key="1">
    <source>
        <dbReference type="EMBL" id="MFH0266850.1"/>
    </source>
</evidence>
<evidence type="ECO:0008006" key="3">
    <source>
        <dbReference type="Google" id="ProtNLM"/>
    </source>
</evidence>